<dbReference type="Gene3D" id="2.60.120.260">
    <property type="entry name" value="Galactose-binding domain-like"/>
    <property type="match status" value="1"/>
</dbReference>
<keyword evidence="2 7" id="KW-0812">Transmembrane</keyword>
<dbReference type="InterPro" id="IPR045120">
    <property type="entry name" value="Suco/Slp1-like"/>
</dbReference>
<dbReference type="PANTHER" id="PTHR12953:SF3">
    <property type="entry name" value="SUN DOMAIN-CONTAINING PROTEIN 5"/>
    <property type="match status" value="1"/>
</dbReference>
<evidence type="ECO:0000313" key="9">
    <source>
        <dbReference type="EMBL" id="KAJ4954707.1"/>
    </source>
</evidence>
<evidence type="ECO:0000256" key="2">
    <source>
        <dbReference type="ARBA" id="ARBA00022692"/>
    </source>
</evidence>
<dbReference type="GO" id="GO:0016020">
    <property type="term" value="C:membrane"/>
    <property type="evidence" value="ECO:0007669"/>
    <property type="project" value="UniProtKB-SubCell"/>
</dbReference>
<keyword evidence="3 7" id="KW-1133">Transmembrane helix</keyword>
<dbReference type="PANTHER" id="PTHR12953">
    <property type="entry name" value="MEMBRANE PROTEIN CH1 RELATED"/>
    <property type="match status" value="1"/>
</dbReference>
<dbReference type="GO" id="GO:0005737">
    <property type="term" value="C:cytoplasm"/>
    <property type="evidence" value="ECO:0007669"/>
    <property type="project" value="TreeGrafter"/>
</dbReference>
<evidence type="ECO:0000259" key="8">
    <source>
        <dbReference type="PROSITE" id="PS51469"/>
    </source>
</evidence>
<feature type="domain" description="SUN" evidence="8">
    <location>
        <begin position="145"/>
        <end position="309"/>
    </location>
</feature>
<evidence type="ECO:0000256" key="7">
    <source>
        <dbReference type="SAM" id="Phobius"/>
    </source>
</evidence>
<dbReference type="Pfam" id="PF07738">
    <property type="entry name" value="Sad1_UNC"/>
    <property type="match status" value="1"/>
</dbReference>
<dbReference type="SUPFAM" id="SSF49785">
    <property type="entry name" value="Galactose-binding domain-like"/>
    <property type="match status" value="1"/>
</dbReference>
<dbReference type="InterPro" id="IPR012919">
    <property type="entry name" value="SUN_dom"/>
</dbReference>
<keyword evidence="10" id="KW-1185">Reference proteome</keyword>
<evidence type="ECO:0000256" key="5">
    <source>
        <dbReference type="SAM" id="Coils"/>
    </source>
</evidence>
<evidence type="ECO:0000256" key="4">
    <source>
        <dbReference type="ARBA" id="ARBA00023136"/>
    </source>
</evidence>
<keyword evidence="4 7" id="KW-0472">Membrane</keyword>
<reference evidence="9" key="1">
    <citation type="journal article" date="2023" name="Plant J.">
        <title>The genome of the king protea, Protea cynaroides.</title>
        <authorList>
            <person name="Chang J."/>
            <person name="Duong T.A."/>
            <person name="Schoeman C."/>
            <person name="Ma X."/>
            <person name="Roodt D."/>
            <person name="Barker N."/>
            <person name="Li Z."/>
            <person name="Van de Peer Y."/>
            <person name="Mizrachi E."/>
        </authorList>
    </citation>
    <scope>NUCLEOTIDE SEQUENCE</scope>
    <source>
        <tissue evidence="9">Young leaves</tissue>
    </source>
</reference>
<accession>A0A9Q0JX35</accession>
<dbReference type="InterPro" id="IPR008979">
    <property type="entry name" value="Galactose-bd-like_sf"/>
</dbReference>
<proteinExistence type="predicted"/>
<dbReference type="AlphaFoldDB" id="A0A9Q0JX35"/>
<gene>
    <name evidence="9" type="ORF">NE237_011490</name>
</gene>
<comment type="caution">
    <text evidence="9">The sequence shown here is derived from an EMBL/GenBank/DDBJ whole genome shotgun (WGS) entry which is preliminary data.</text>
</comment>
<keyword evidence="5" id="KW-0175">Coiled coil</keyword>
<evidence type="ECO:0000256" key="3">
    <source>
        <dbReference type="ARBA" id="ARBA00022989"/>
    </source>
</evidence>
<organism evidence="9 10">
    <name type="scientific">Protea cynaroides</name>
    <dbReference type="NCBI Taxonomy" id="273540"/>
    <lineage>
        <taxon>Eukaryota</taxon>
        <taxon>Viridiplantae</taxon>
        <taxon>Streptophyta</taxon>
        <taxon>Embryophyta</taxon>
        <taxon>Tracheophyta</taxon>
        <taxon>Spermatophyta</taxon>
        <taxon>Magnoliopsida</taxon>
        <taxon>Proteales</taxon>
        <taxon>Proteaceae</taxon>
        <taxon>Protea</taxon>
    </lineage>
</organism>
<evidence type="ECO:0000256" key="1">
    <source>
        <dbReference type="ARBA" id="ARBA00004370"/>
    </source>
</evidence>
<dbReference type="EMBL" id="JAMYWD010000011">
    <property type="protein sequence ID" value="KAJ4954707.1"/>
    <property type="molecule type" value="Genomic_DNA"/>
</dbReference>
<feature type="region of interest" description="Disordered" evidence="6">
    <location>
        <begin position="324"/>
        <end position="348"/>
    </location>
</feature>
<dbReference type="Proteomes" id="UP001141806">
    <property type="component" value="Unassembled WGS sequence"/>
</dbReference>
<feature type="transmembrane region" description="Helical" evidence="7">
    <location>
        <begin position="23"/>
        <end position="42"/>
    </location>
</feature>
<dbReference type="PROSITE" id="PS51469">
    <property type="entry name" value="SUN"/>
    <property type="match status" value="1"/>
</dbReference>
<dbReference type="GO" id="GO:0034975">
    <property type="term" value="P:protein folding in endoplasmic reticulum"/>
    <property type="evidence" value="ECO:0007669"/>
    <property type="project" value="TreeGrafter"/>
</dbReference>
<evidence type="ECO:0000313" key="10">
    <source>
        <dbReference type="Proteomes" id="UP001141806"/>
    </source>
</evidence>
<sequence>MKKSPNSSTDSHTATTSISRKSFYEVSLSLVFSLWCIVFLFYSEIGYSHGNGNGSKNYANGMLLKVNLSINNSVVRDLNSADSNHSLRETNKLEEAVWNFLGNTDLACTVQQQEIKANRTEQEQTRERVSRPTYVDLDDFRNKTMQGKDQKLQSQLGNITHRLEPSGEEYNYASYSKGAKVLIHNKEANGASNILGRDQDKYLRNPCSVAHKFVVIELAEETLVDAIKIANFEHYSSNFKDFELSGSLSYPTETWTPMGNFVAANVKHAQRFMLLEPKWVRYLRLDLLSHYGSKFYCTLSLLEVYGVDAVERMLQDLIVVSEEPGPDQSLNPSSSIGTVSSIKEPGSNDKDVTIQVQIAVDAVRKGIDNIDDELRHNTEVTKNIVSKSNIPDPVLEARHQTNGRIPSDTVLRILMQKMKSLELNLSVLEEYTKQLNQRHRDVLPELNKEISQYTLLTEKVKSEIKGLTEWKEITEKGINELEWWKSVVVYRIDALCRENRMLRLEVEKVLTDQASLENKEVATLAAQEMV</sequence>
<protein>
    <recommendedName>
        <fullName evidence="8">SUN domain-containing protein</fullName>
    </recommendedName>
</protein>
<dbReference type="OrthoDB" id="266334at2759"/>
<feature type="compositionally biased region" description="Polar residues" evidence="6">
    <location>
        <begin position="328"/>
        <end position="341"/>
    </location>
</feature>
<comment type="subcellular location">
    <subcellularLocation>
        <location evidence="1">Membrane</location>
    </subcellularLocation>
</comment>
<feature type="coiled-coil region" evidence="5">
    <location>
        <begin position="411"/>
        <end position="438"/>
    </location>
</feature>
<name>A0A9Q0JX35_9MAGN</name>
<evidence type="ECO:0000256" key="6">
    <source>
        <dbReference type="SAM" id="MobiDB-lite"/>
    </source>
</evidence>